<protein>
    <recommendedName>
        <fullName evidence="2">Flagellar protein FliT</fullName>
    </recommendedName>
</protein>
<organism evidence="1">
    <name type="scientific">Salinispirillum sp. LH 10-3-1</name>
    <dbReference type="NCBI Taxonomy" id="2952525"/>
    <lineage>
        <taxon>Bacteria</taxon>
        <taxon>Pseudomonadati</taxon>
        <taxon>Pseudomonadota</taxon>
        <taxon>Gammaproteobacteria</taxon>
        <taxon>Oceanospirillales</taxon>
        <taxon>Saccharospirillaceae</taxon>
        <taxon>Salinispirillum</taxon>
    </lineage>
</organism>
<evidence type="ECO:0000313" key="1">
    <source>
        <dbReference type="EMBL" id="WLD57036.1"/>
    </source>
</evidence>
<gene>
    <name evidence="1" type="ORF">NFC81_09895</name>
</gene>
<accession>A0AB38YCF5</accession>
<evidence type="ECO:0008006" key="2">
    <source>
        <dbReference type="Google" id="ProtNLM"/>
    </source>
</evidence>
<proteinExistence type="predicted"/>
<sequence>MTMTALEQRWQRVTELTQRLRQLTGETPPMLEEAQRTLQERDALLGELLSEPSLSVLGELELTWLQTQVGALQEEDAVLRKALGAEQRHLQAELQKGQAKAKAVKAYQQG</sequence>
<dbReference type="RefSeq" id="WP_304994323.1">
    <property type="nucleotide sequence ID" value="NZ_CP101717.1"/>
</dbReference>
<dbReference type="AlphaFoldDB" id="A0AB38YCF5"/>
<reference evidence="1" key="1">
    <citation type="submission" date="2022-07" db="EMBL/GenBank/DDBJ databases">
        <title>Complete genome sequence of Salinispirillum sp. LH10-3-1 capable of multiple carbohydrate inversion isolated from a soda lake.</title>
        <authorList>
            <person name="Liu J."/>
            <person name="Zhai Y."/>
            <person name="Zhang H."/>
            <person name="Yang H."/>
            <person name="Qu J."/>
            <person name="Li J."/>
        </authorList>
    </citation>
    <scope>NUCLEOTIDE SEQUENCE</scope>
    <source>
        <strain evidence="1">LH 10-3-1</strain>
    </source>
</reference>
<dbReference type="EMBL" id="CP101717">
    <property type="protein sequence ID" value="WLD57036.1"/>
    <property type="molecule type" value="Genomic_DNA"/>
</dbReference>
<name>A0AB38YCF5_9GAMM</name>